<proteinExistence type="predicted"/>
<evidence type="ECO:0008006" key="4">
    <source>
        <dbReference type="Google" id="ProtNLM"/>
    </source>
</evidence>
<evidence type="ECO:0000256" key="1">
    <source>
        <dbReference type="SAM" id="SignalP"/>
    </source>
</evidence>
<feature type="chain" id="PRO_5014136055" description="Cystatin domain-containing protein" evidence="1">
    <location>
        <begin position="25"/>
        <end position="175"/>
    </location>
</feature>
<keyword evidence="3" id="KW-1185">Reference proteome</keyword>
<dbReference type="EMBL" id="KZ451886">
    <property type="protein sequence ID" value="PKA66297.1"/>
    <property type="molecule type" value="Genomic_DNA"/>
</dbReference>
<evidence type="ECO:0000313" key="3">
    <source>
        <dbReference type="Proteomes" id="UP000236161"/>
    </source>
</evidence>
<keyword evidence="1" id="KW-0732">Signal</keyword>
<protein>
    <recommendedName>
        <fullName evidence="4">Cystatin domain-containing protein</fullName>
    </recommendedName>
</protein>
<feature type="signal peptide" evidence="1">
    <location>
        <begin position="1"/>
        <end position="24"/>
    </location>
</feature>
<reference evidence="2 3" key="1">
    <citation type="journal article" date="2017" name="Nature">
        <title>The Apostasia genome and the evolution of orchids.</title>
        <authorList>
            <person name="Zhang G.Q."/>
            <person name="Liu K.W."/>
            <person name="Li Z."/>
            <person name="Lohaus R."/>
            <person name="Hsiao Y.Y."/>
            <person name="Niu S.C."/>
            <person name="Wang J.Y."/>
            <person name="Lin Y.C."/>
            <person name="Xu Q."/>
            <person name="Chen L.J."/>
            <person name="Yoshida K."/>
            <person name="Fujiwara S."/>
            <person name="Wang Z.W."/>
            <person name="Zhang Y.Q."/>
            <person name="Mitsuda N."/>
            <person name="Wang M."/>
            <person name="Liu G.H."/>
            <person name="Pecoraro L."/>
            <person name="Huang H.X."/>
            <person name="Xiao X.J."/>
            <person name="Lin M."/>
            <person name="Wu X.Y."/>
            <person name="Wu W.L."/>
            <person name="Chen Y.Y."/>
            <person name="Chang S.B."/>
            <person name="Sakamoto S."/>
            <person name="Ohme-Takagi M."/>
            <person name="Yagi M."/>
            <person name="Zeng S.J."/>
            <person name="Shen C.Y."/>
            <person name="Yeh C.M."/>
            <person name="Luo Y.B."/>
            <person name="Tsai W.C."/>
            <person name="Van de Peer Y."/>
            <person name="Liu Z.J."/>
        </authorList>
    </citation>
    <scope>NUCLEOTIDE SEQUENCE [LARGE SCALE GENOMIC DNA]</scope>
    <source>
        <strain evidence="3">cv. Shenzhen</strain>
        <tissue evidence="2">Stem</tissue>
    </source>
</reference>
<dbReference type="AlphaFoldDB" id="A0A2I0BER7"/>
<dbReference type="Proteomes" id="UP000236161">
    <property type="component" value="Unassembled WGS sequence"/>
</dbReference>
<accession>A0A2I0BER7</accession>
<name>A0A2I0BER7_9ASPA</name>
<evidence type="ECO:0000313" key="2">
    <source>
        <dbReference type="EMBL" id="PKA66297.1"/>
    </source>
</evidence>
<gene>
    <name evidence="2" type="ORF">AXF42_Ash006994</name>
</gene>
<sequence length="175" mass="18952">MASSFLLICSPLILLSFLFPAAAGQSSGHFLQGDGVRMESISFDRADSLAKEALELVNAELYKEYYNKTAHYYSHDLPIREVRLTLVVVWSAVTVTEKKDGELIELTLLVQVGTGKIFRDILAVVRSYGAHEKLKLVSWLMLDTGGPGAAAGAAAGAGIGVLDHGNWENVSQEKN</sequence>
<organism evidence="2 3">
    <name type="scientific">Apostasia shenzhenica</name>
    <dbReference type="NCBI Taxonomy" id="1088818"/>
    <lineage>
        <taxon>Eukaryota</taxon>
        <taxon>Viridiplantae</taxon>
        <taxon>Streptophyta</taxon>
        <taxon>Embryophyta</taxon>
        <taxon>Tracheophyta</taxon>
        <taxon>Spermatophyta</taxon>
        <taxon>Magnoliopsida</taxon>
        <taxon>Liliopsida</taxon>
        <taxon>Asparagales</taxon>
        <taxon>Orchidaceae</taxon>
        <taxon>Apostasioideae</taxon>
        <taxon>Apostasia</taxon>
    </lineage>
</organism>